<dbReference type="PROSITE" id="PS51625">
    <property type="entry name" value="SAM_MT_TRMB"/>
    <property type="match status" value="1"/>
</dbReference>
<evidence type="ECO:0000256" key="1">
    <source>
        <dbReference type="ARBA" id="ARBA00000142"/>
    </source>
</evidence>
<gene>
    <name evidence="7 8" type="primary">trmB</name>
    <name evidence="8" type="ORF">GCM10007940_27000</name>
</gene>
<dbReference type="GO" id="GO:0008176">
    <property type="term" value="F:tRNA (guanine(46)-N7)-methyltransferase activity"/>
    <property type="evidence" value="ECO:0007669"/>
    <property type="project" value="UniProtKB-UniRule"/>
</dbReference>
<feature type="binding site" evidence="7">
    <location>
        <position position="168"/>
    </location>
    <ligand>
        <name>substrate</name>
    </ligand>
</feature>
<dbReference type="NCBIfam" id="TIGR00091">
    <property type="entry name" value="tRNA (guanosine(46)-N7)-methyltransferase TrmB"/>
    <property type="match status" value="1"/>
</dbReference>
<comment type="pathway">
    <text evidence="7">tRNA modification; N(7)-methylguanine-tRNA biosynthesis.</text>
</comment>
<keyword evidence="3 7" id="KW-0489">Methyltransferase</keyword>
<feature type="binding site" evidence="7">
    <location>
        <position position="136"/>
    </location>
    <ligand>
        <name>substrate</name>
    </ligand>
</feature>
<dbReference type="InterPro" id="IPR055361">
    <property type="entry name" value="tRNA_methyltr_TrmB_bact"/>
</dbReference>
<dbReference type="HAMAP" id="MF_01057">
    <property type="entry name" value="tRNA_methyltr_TrmB"/>
    <property type="match status" value="1"/>
</dbReference>
<reference evidence="8" key="1">
    <citation type="journal article" date="2014" name="Int. J. Syst. Evol. Microbiol.">
        <title>Complete genome sequence of Corynebacterium casei LMG S-19264T (=DSM 44701T), isolated from a smear-ripened cheese.</title>
        <authorList>
            <consortium name="US DOE Joint Genome Institute (JGI-PGF)"/>
            <person name="Walter F."/>
            <person name="Albersmeier A."/>
            <person name="Kalinowski J."/>
            <person name="Ruckert C."/>
        </authorList>
    </citation>
    <scope>NUCLEOTIDE SEQUENCE</scope>
    <source>
        <strain evidence="8">NBRC 108769</strain>
    </source>
</reference>
<proteinExistence type="inferred from homology"/>
<feature type="binding site" evidence="7">
    <location>
        <begin position="209"/>
        <end position="212"/>
    </location>
    <ligand>
        <name>substrate</name>
    </ligand>
</feature>
<comment type="catalytic activity">
    <reaction evidence="1 7">
        <text>guanosine(46) in tRNA + S-adenosyl-L-methionine = N(7)-methylguanosine(46) in tRNA + S-adenosyl-L-homocysteine</text>
        <dbReference type="Rhea" id="RHEA:42708"/>
        <dbReference type="Rhea" id="RHEA-COMP:10188"/>
        <dbReference type="Rhea" id="RHEA-COMP:10189"/>
        <dbReference type="ChEBI" id="CHEBI:57856"/>
        <dbReference type="ChEBI" id="CHEBI:59789"/>
        <dbReference type="ChEBI" id="CHEBI:74269"/>
        <dbReference type="ChEBI" id="CHEBI:74480"/>
        <dbReference type="EC" id="2.1.1.33"/>
    </reaction>
</comment>
<evidence type="ECO:0000313" key="8">
    <source>
        <dbReference type="EMBL" id="GLR18085.1"/>
    </source>
</evidence>
<comment type="caution">
    <text evidence="7">Lacks conserved residue(s) required for the propagation of feature annotation.</text>
</comment>
<evidence type="ECO:0000256" key="4">
    <source>
        <dbReference type="ARBA" id="ARBA00022679"/>
    </source>
</evidence>
<keyword evidence="6 7" id="KW-0819">tRNA processing</keyword>
<evidence type="ECO:0000256" key="2">
    <source>
        <dbReference type="ARBA" id="ARBA00003015"/>
    </source>
</evidence>
<dbReference type="SUPFAM" id="SSF53335">
    <property type="entry name" value="S-adenosyl-L-methionine-dependent methyltransferases"/>
    <property type="match status" value="1"/>
</dbReference>
<keyword evidence="9" id="KW-1185">Reference proteome</keyword>
<dbReference type="PANTHER" id="PTHR23417:SF14">
    <property type="entry name" value="PENTACOTRIPEPTIDE-REPEAT REGION OF PRORP DOMAIN-CONTAINING PROTEIN"/>
    <property type="match status" value="1"/>
</dbReference>
<organism evidence="8 9">
    <name type="scientific">Portibacter lacus</name>
    <dbReference type="NCBI Taxonomy" id="1099794"/>
    <lineage>
        <taxon>Bacteria</taxon>
        <taxon>Pseudomonadati</taxon>
        <taxon>Bacteroidota</taxon>
        <taxon>Saprospiria</taxon>
        <taxon>Saprospirales</taxon>
        <taxon>Haliscomenobacteraceae</taxon>
        <taxon>Portibacter</taxon>
    </lineage>
</organism>
<evidence type="ECO:0000256" key="3">
    <source>
        <dbReference type="ARBA" id="ARBA00022603"/>
    </source>
</evidence>
<reference evidence="8" key="2">
    <citation type="submission" date="2023-01" db="EMBL/GenBank/DDBJ databases">
        <title>Draft genome sequence of Portibacter lacus strain NBRC 108769.</title>
        <authorList>
            <person name="Sun Q."/>
            <person name="Mori K."/>
        </authorList>
    </citation>
    <scope>NUCLEOTIDE SEQUENCE</scope>
    <source>
        <strain evidence="8">NBRC 108769</strain>
    </source>
</reference>
<dbReference type="Proteomes" id="UP001156666">
    <property type="component" value="Unassembled WGS sequence"/>
</dbReference>
<dbReference type="RefSeq" id="WP_235294485.1">
    <property type="nucleotide sequence ID" value="NZ_BSOH01000015.1"/>
</dbReference>
<evidence type="ECO:0000313" key="9">
    <source>
        <dbReference type="Proteomes" id="UP001156666"/>
    </source>
</evidence>
<dbReference type="AlphaFoldDB" id="A0AA37SQS1"/>
<dbReference type="CDD" id="cd02440">
    <property type="entry name" value="AdoMet_MTases"/>
    <property type="match status" value="1"/>
</dbReference>
<dbReference type="InterPro" id="IPR029063">
    <property type="entry name" value="SAM-dependent_MTases_sf"/>
</dbReference>
<dbReference type="EMBL" id="BSOH01000015">
    <property type="protein sequence ID" value="GLR18085.1"/>
    <property type="molecule type" value="Genomic_DNA"/>
</dbReference>
<dbReference type="GO" id="GO:0043527">
    <property type="term" value="C:tRNA methyltransferase complex"/>
    <property type="evidence" value="ECO:0007669"/>
    <property type="project" value="TreeGrafter"/>
</dbReference>
<keyword evidence="5 7" id="KW-0949">S-adenosyl-L-methionine</keyword>
<keyword evidence="4 7" id="KW-0808">Transferase</keyword>
<protein>
    <recommendedName>
        <fullName evidence="7">tRNA (guanine-N(7)-)-methyltransferase</fullName>
        <ecNumber evidence="7">2.1.1.33</ecNumber>
    </recommendedName>
    <alternativeName>
        <fullName evidence="7">tRNA (guanine(46)-N(7))-methyltransferase</fullName>
    </alternativeName>
    <alternativeName>
        <fullName evidence="7">tRNA(m7G46)-methyltransferase</fullName>
    </alternativeName>
</protein>
<evidence type="ECO:0000256" key="7">
    <source>
        <dbReference type="HAMAP-Rule" id="MF_01057"/>
    </source>
</evidence>
<evidence type="ECO:0000256" key="5">
    <source>
        <dbReference type="ARBA" id="ARBA00022691"/>
    </source>
</evidence>
<feature type="binding site" evidence="7">
    <location>
        <position position="58"/>
    </location>
    <ligand>
        <name>S-adenosyl-L-methionine</name>
        <dbReference type="ChEBI" id="CHEBI:59789"/>
    </ligand>
</feature>
<dbReference type="EC" id="2.1.1.33" evidence="7"/>
<name>A0AA37SQS1_9BACT</name>
<comment type="similarity">
    <text evidence="7">Belongs to the class I-like SAM-binding methyltransferase superfamily. TrmB family.</text>
</comment>
<dbReference type="NCBIfam" id="NF001080">
    <property type="entry name" value="PRK00121.2-2"/>
    <property type="match status" value="1"/>
</dbReference>
<comment type="function">
    <text evidence="2 7">Catalyzes the formation of N(7)-methylguanine at position 46 (m7G46) in tRNA.</text>
</comment>
<feature type="binding site" evidence="7">
    <location>
        <position position="132"/>
    </location>
    <ligand>
        <name>S-adenosyl-L-methionine</name>
        <dbReference type="ChEBI" id="CHEBI:59789"/>
    </ligand>
</feature>
<dbReference type="Pfam" id="PF02390">
    <property type="entry name" value="Methyltransf_4"/>
    <property type="match status" value="1"/>
</dbReference>
<dbReference type="PANTHER" id="PTHR23417">
    <property type="entry name" value="3-DEOXY-D-MANNO-OCTULOSONIC-ACID TRANSFERASE/TRNA GUANINE-N 7 - -METHYLTRANSFERASE"/>
    <property type="match status" value="1"/>
</dbReference>
<accession>A0AA37SQS1</accession>
<dbReference type="InterPro" id="IPR003358">
    <property type="entry name" value="tRNA_(Gua-N-7)_MeTrfase_Trmb"/>
</dbReference>
<sequence length="233" mass="27340">MASRNKLQKFAEIVSFPNVYENYDPKNPGLVGVNQEPIDLKGKWNELHFKNDQPIVLELACGRGEYSLGLGTMYPNRNFIGVDVKGARIWRGARTALDENLTNVAFLRTRIEQINLFFEKDEVDEIWITFPDPFLKDSKENRRLTSPNFLKRFRDFLKKDGVINLKTDSPELYAYTREILSTEPGVEVLYDKDDIYKDPLDFPELDIKTYYERSHLLDGRLIKFIRFRFKDEA</sequence>
<evidence type="ECO:0000256" key="6">
    <source>
        <dbReference type="ARBA" id="ARBA00022694"/>
    </source>
</evidence>
<feature type="binding site" evidence="7">
    <location>
        <position position="83"/>
    </location>
    <ligand>
        <name>S-adenosyl-L-methionine</name>
        <dbReference type="ChEBI" id="CHEBI:59789"/>
    </ligand>
</feature>
<comment type="caution">
    <text evidence="8">The sequence shown here is derived from an EMBL/GenBank/DDBJ whole genome shotgun (WGS) entry which is preliminary data.</text>
</comment>
<dbReference type="Gene3D" id="3.40.50.150">
    <property type="entry name" value="Vaccinia Virus protein VP39"/>
    <property type="match status" value="1"/>
</dbReference>